<proteinExistence type="predicted"/>
<gene>
    <name evidence="2" type="ORF">AB1Y20_010150</name>
</gene>
<accession>A0AB34K6K8</accession>
<reference evidence="2 3" key="1">
    <citation type="journal article" date="2024" name="Science">
        <title>Giant polyketide synthase enzymes in the biosynthesis of giant marine polyether toxins.</title>
        <authorList>
            <person name="Fallon T.R."/>
            <person name="Shende V.V."/>
            <person name="Wierzbicki I.H."/>
            <person name="Pendleton A.L."/>
            <person name="Watervoot N.F."/>
            <person name="Auber R.P."/>
            <person name="Gonzalez D.J."/>
            <person name="Wisecaver J.H."/>
            <person name="Moore B.S."/>
        </authorList>
    </citation>
    <scope>NUCLEOTIDE SEQUENCE [LARGE SCALE GENOMIC DNA]</scope>
    <source>
        <strain evidence="2 3">12B1</strain>
    </source>
</reference>
<protein>
    <recommendedName>
        <fullName evidence="4">Peptidase A2 domain-containing protein</fullName>
    </recommendedName>
</protein>
<dbReference type="EMBL" id="JBGBPQ010000002">
    <property type="protein sequence ID" value="KAL1528827.1"/>
    <property type="molecule type" value="Genomic_DNA"/>
</dbReference>
<evidence type="ECO:0000313" key="3">
    <source>
        <dbReference type="Proteomes" id="UP001515480"/>
    </source>
</evidence>
<comment type="caution">
    <text evidence="2">The sequence shown here is derived from an EMBL/GenBank/DDBJ whole genome shotgun (WGS) entry which is preliminary data.</text>
</comment>
<evidence type="ECO:0008006" key="4">
    <source>
        <dbReference type="Google" id="ProtNLM"/>
    </source>
</evidence>
<feature type="region of interest" description="Disordered" evidence="1">
    <location>
        <begin position="1"/>
        <end position="32"/>
    </location>
</feature>
<organism evidence="2 3">
    <name type="scientific">Prymnesium parvum</name>
    <name type="common">Toxic golden alga</name>
    <dbReference type="NCBI Taxonomy" id="97485"/>
    <lineage>
        <taxon>Eukaryota</taxon>
        <taxon>Haptista</taxon>
        <taxon>Haptophyta</taxon>
        <taxon>Prymnesiophyceae</taxon>
        <taxon>Prymnesiales</taxon>
        <taxon>Prymnesiaceae</taxon>
        <taxon>Prymnesium</taxon>
    </lineage>
</organism>
<name>A0AB34K6K8_PRYPA</name>
<sequence>MYDPTSTPGPGLPQTSSDEDEPHSPPRTDPPVIDLQHLDNTVRMPHLPPPMDDGDLFPPPHDRAVHTAVRHTNHTAVAYTLHGVRPVLATDAVDDSAAAVIIDTGASLHLENHTGEAGFQGARRPSTTHISTGMTARAPVDFEGYHVQYVLGDAPD</sequence>
<evidence type="ECO:0000256" key="1">
    <source>
        <dbReference type="SAM" id="MobiDB-lite"/>
    </source>
</evidence>
<dbReference type="AlphaFoldDB" id="A0AB34K6K8"/>
<dbReference type="Proteomes" id="UP001515480">
    <property type="component" value="Unassembled WGS sequence"/>
</dbReference>
<evidence type="ECO:0000313" key="2">
    <source>
        <dbReference type="EMBL" id="KAL1528827.1"/>
    </source>
</evidence>
<feature type="compositionally biased region" description="Polar residues" evidence="1">
    <location>
        <begin position="1"/>
        <end position="16"/>
    </location>
</feature>
<keyword evidence="3" id="KW-1185">Reference proteome</keyword>